<dbReference type="InterPro" id="IPR025419">
    <property type="entry name" value="DUF4142"/>
</dbReference>
<organism evidence="2 3">
    <name type="scientific">Pandoraea sputorum</name>
    <dbReference type="NCBI Taxonomy" id="93222"/>
    <lineage>
        <taxon>Bacteria</taxon>
        <taxon>Pseudomonadati</taxon>
        <taxon>Pseudomonadota</taxon>
        <taxon>Betaproteobacteria</taxon>
        <taxon>Burkholderiales</taxon>
        <taxon>Burkholderiaceae</taxon>
        <taxon>Pandoraea</taxon>
    </lineage>
</organism>
<name>A0A5E5BEF2_9BURK</name>
<dbReference type="RefSeq" id="WP_150811035.1">
    <property type="nucleotide sequence ID" value="NZ_CABPSR010000019.1"/>
</dbReference>
<dbReference type="PANTHER" id="PTHR38593:SF1">
    <property type="entry name" value="BLR2558 PROTEIN"/>
    <property type="match status" value="1"/>
</dbReference>
<dbReference type="InterPro" id="IPR012347">
    <property type="entry name" value="Ferritin-like"/>
</dbReference>
<dbReference type="Gene3D" id="1.20.1260.10">
    <property type="match status" value="1"/>
</dbReference>
<dbReference type="AlphaFoldDB" id="A0A5E5BEF2"/>
<protein>
    <recommendedName>
        <fullName evidence="1">DUF4142 domain-containing protein</fullName>
    </recommendedName>
</protein>
<reference evidence="2 3" key="1">
    <citation type="submission" date="2019-08" db="EMBL/GenBank/DDBJ databases">
        <authorList>
            <person name="Peeters C."/>
        </authorList>
    </citation>
    <scope>NUCLEOTIDE SEQUENCE [LARGE SCALE GENOMIC DNA]</scope>
    <source>
        <strain evidence="2 3">LMG 31121</strain>
    </source>
</reference>
<gene>
    <name evidence="2" type="ORF">PSP31121_04823</name>
</gene>
<dbReference type="PANTHER" id="PTHR38593">
    <property type="entry name" value="BLR2558 PROTEIN"/>
    <property type="match status" value="1"/>
</dbReference>
<feature type="domain" description="DUF4142" evidence="1">
    <location>
        <begin position="72"/>
        <end position="201"/>
    </location>
</feature>
<evidence type="ECO:0000313" key="2">
    <source>
        <dbReference type="EMBL" id="VVE84581.1"/>
    </source>
</evidence>
<sequence length="209" mass="22647">MKIRHRGQGRFYRRAHWRLYGVLAELALVTPMLAVAQTPVTPREPTPAGADVVDPGKPRDAETMMHAPGGVVDSAGRAGMLEVQASQLAQERSPSTDVKNFARQMVADHTKACNELQQIAARKGIRVPAAAEVNPELQTLTNKQGREFDAAYVAAAGPAAHQQAVRLFQQEADSGHDPELKAFARSTLPILQRQLTMARKLAASVARAD</sequence>
<accession>A0A5E5BEF2</accession>
<dbReference type="EMBL" id="CABPSR010000019">
    <property type="protein sequence ID" value="VVE84581.1"/>
    <property type="molecule type" value="Genomic_DNA"/>
</dbReference>
<evidence type="ECO:0000313" key="3">
    <source>
        <dbReference type="Proteomes" id="UP000335538"/>
    </source>
</evidence>
<dbReference type="Proteomes" id="UP000335538">
    <property type="component" value="Unassembled WGS sequence"/>
</dbReference>
<evidence type="ECO:0000259" key="1">
    <source>
        <dbReference type="Pfam" id="PF13628"/>
    </source>
</evidence>
<dbReference type="Pfam" id="PF13628">
    <property type="entry name" value="DUF4142"/>
    <property type="match status" value="1"/>
</dbReference>
<proteinExistence type="predicted"/>